<dbReference type="InterPro" id="IPR000537">
    <property type="entry name" value="UbiA_prenyltransferase"/>
</dbReference>
<proteinExistence type="predicted"/>
<dbReference type="InterPro" id="IPR050475">
    <property type="entry name" value="Prenyltransferase_related"/>
</dbReference>
<keyword evidence="2 5" id="KW-0812">Transmembrane</keyword>
<dbReference type="GO" id="GO:0016765">
    <property type="term" value="F:transferase activity, transferring alkyl or aryl (other than methyl) groups"/>
    <property type="evidence" value="ECO:0007669"/>
    <property type="project" value="InterPro"/>
</dbReference>
<evidence type="ECO:0000256" key="3">
    <source>
        <dbReference type="ARBA" id="ARBA00022989"/>
    </source>
</evidence>
<keyword evidence="6" id="KW-0808">Transferase</keyword>
<feature type="transmembrane region" description="Helical" evidence="5">
    <location>
        <begin position="170"/>
        <end position="186"/>
    </location>
</feature>
<dbReference type="Pfam" id="PF01040">
    <property type="entry name" value="UbiA"/>
    <property type="match status" value="1"/>
</dbReference>
<organism evidence="6 7">
    <name type="scientific">Sporomusa ovata</name>
    <dbReference type="NCBI Taxonomy" id="2378"/>
    <lineage>
        <taxon>Bacteria</taxon>
        <taxon>Bacillati</taxon>
        <taxon>Bacillota</taxon>
        <taxon>Negativicutes</taxon>
        <taxon>Selenomonadales</taxon>
        <taxon>Sporomusaceae</taxon>
        <taxon>Sporomusa</taxon>
    </lineage>
</organism>
<evidence type="ECO:0000313" key="7">
    <source>
        <dbReference type="Proteomes" id="UP000049855"/>
    </source>
</evidence>
<feature type="transmembrane region" description="Helical" evidence="5">
    <location>
        <begin position="193"/>
        <end position="214"/>
    </location>
</feature>
<protein>
    <submittedName>
        <fullName evidence="6">UbiA prenyltransferase</fullName>
    </submittedName>
</protein>
<dbReference type="EMBL" id="CTRP01000002">
    <property type="protein sequence ID" value="CQR70118.1"/>
    <property type="molecule type" value="Genomic_DNA"/>
</dbReference>
<dbReference type="GO" id="GO:0016020">
    <property type="term" value="C:membrane"/>
    <property type="evidence" value="ECO:0007669"/>
    <property type="project" value="UniProtKB-SubCell"/>
</dbReference>
<evidence type="ECO:0000256" key="2">
    <source>
        <dbReference type="ARBA" id="ARBA00022692"/>
    </source>
</evidence>
<feature type="transmembrane region" description="Helical" evidence="5">
    <location>
        <begin position="290"/>
        <end position="308"/>
    </location>
</feature>
<dbReference type="AlphaFoldDB" id="A0A0U1KRR1"/>
<evidence type="ECO:0000256" key="1">
    <source>
        <dbReference type="ARBA" id="ARBA00004141"/>
    </source>
</evidence>
<feature type="transmembrane region" description="Helical" evidence="5">
    <location>
        <begin position="105"/>
        <end position="122"/>
    </location>
</feature>
<feature type="transmembrane region" description="Helical" evidence="5">
    <location>
        <begin position="220"/>
        <end position="236"/>
    </location>
</feature>
<dbReference type="Gene3D" id="1.10.357.140">
    <property type="entry name" value="UbiA prenyltransferase"/>
    <property type="match status" value="1"/>
</dbReference>
<evidence type="ECO:0000313" key="6">
    <source>
        <dbReference type="EMBL" id="CQR70118.1"/>
    </source>
</evidence>
<keyword evidence="3 5" id="KW-1133">Transmembrane helix</keyword>
<dbReference type="Proteomes" id="UP000049855">
    <property type="component" value="Unassembled WGS sequence"/>
</dbReference>
<feature type="transmembrane region" description="Helical" evidence="5">
    <location>
        <begin position="80"/>
        <end position="99"/>
    </location>
</feature>
<dbReference type="CDD" id="cd13963">
    <property type="entry name" value="PT_UbiA_2"/>
    <property type="match status" value="1"/>
</dbReference>
<keyword evidence="4 5" id="KW-0472">Membrane</keyword>
<dbReference type="NCBIfam" id="NF008977">
    <property type="entry name" value="PRK12324.1-2"/>
    <property type="match status" value="1"/>
</dbReference>
<dbReference type="PANTHER" id="PTHR42723:SF1">
    <property type="entry name" value="CHLOROPHYLL SYNTHASE, CHLOROPLASTIC"/>
    <property type="match status" value="1"/>
</dbReference>
<gene>
    <name evidence="6" type="ORF">SpAn4DRAFT_4630</name>
</gene>
<feature type="transmembrane region" description="Helical" evidence="5">
    <location>
        <begin position="143"/>
        <end position="164"/>
    </location>
</feature>
<sequence length="348" mass="38945">MLVYFCLFLFILVNFANYDIFFIITWFIMATIVVIAIHYVGVIGLETHGILEKRVIQNLFYCQVSNFIKCLRPKQWSKNLLVLGALLFSISNVTLTQVLEGLTAFILFCLGSGSIYILNDFVDRELDRLHPQKCRRPMASGELNPYAGLFLGIVLALGTCMYAFTLRESFGLVLVTYLVINIAYSLKLKNVVLLDIMAIAFGFVLRAVGGGLAIGVQLTPWFLLCTLLLALFLAIGKRRHELHLLANSKGVHRPVLLHYSTELLDKLSGIVTTATIMSYALYTFTSGKPVELMLTIPLVIYGIFRYLYLIHVKGQGGAPEKILLEDKPILFTVLLYGATVLVILNTFS</sequence>
<accession>A0A0U1KRR1</accession>
<evidence type="ECO:0000256" key="4">
    <source>
        <dbReference type="ARBA" id="ARBA00023136"/>
    </source>
</evidence>
<comment type="subcellular location">
    <subcellularLocation>
        <location evidence="1">Membrane</location>
        <topology evidence="1">Multi-pass membrane protein</topology>
    </subcellularLocation>
</comment>
<dbReference type="NCBIfam" id="NF008978">
    <property type="entry name" value="PRK12324.1-4"/>
    <property type="match status" value="1"/>
</dbReference>
<dbReference type="InterPro" id="IPR044878">
    <property type="entry name" value="UbiA_sf"/>
</dbReference>
<feature type="transmembrane region" description="Helical" evidence="5">
    <location>
        <begin position="263"/>
        <end position="284"/>
    </location>
</feature>
<evidence type="ECO:0000256" key="5">
    <source>
        <dbReference type="SAM" id="Phobius"/>
    </source>
</evidence>
<feature type="transmembrane region" description="Helical" evidence="5">
    <location>
        <begin position="26"/>
        <end position="45"/>
    </location>
</feature>
<name>A0A0U1KRR1_9FIRM</name>
<keyword evidence="7" id="KW-1185">Reference proteome</keyword>
<reference evidence="7" key="1">
    <citation type="submission" date="2015-03" db="EMBL/GenBank/DDBJ databases">
        <authorList>
            <person name="Nijsse Bart"/>
        </authorList>
    </citation>
    <scope>NUCLEOTIDE SEQUENCE [LARGE SCALE GENOMIC DNA]</scope>
</reference>
<feature type="transmembrane region" description="Helical" evidence="5">
    <location>
        <begin position="329"/>
        <end position="347"/>
    </location>
</feature>
<dbReference type="PANTHER" id="PTHR42723">
    <property type="entry name" value="CHLOROPHYLL SYNTHASE"/>
    <property type="match status" value="1"/>
</dbReference>